<gene>
    <name evidence="1" type="ORF">AKJ52_00025</name>
</gene>
<accession>A0A133VM51</accession>
<dbReference type="AlphaFoldDB" id="A0A133VM51"/>
<name>A0A133VM51_9EURY</name>
<evidence type="ECO:0000313" key="1">
    <source>
        <dbReference type="EMBL" id="KXB07483.1"/>
    </source>
</evidence>
<comment type="caution">
    <text evidence="1">The sequence shown here is derived from an EMBL/GenBank/DDBJ whole genome shotgun (WGS) entry which is preliminary data.</text>
</comment>
<proteinExistence type="predicted"/>
<organism evidence="1 2">
    <name type="scientific">candidate division MSBL1 archaeon SCGC-AAA382C18</name>
    <dbReference type="NCBI Taxonomy" id="1698281"/>
    <lineage>
        <taxon>Archaea</taxon>
        <taxon>Methanobacteriati</taxon>
        <taxon>Methanobacteriota</taxon>
        <taxon>candidate division MSBL1</taxon>
    </lineage>
</organism>
<sequence length="85" mass="9586">MTVSACLDVHKDKCHGVIMDEDGEVLKGEEFENSLQGVESFFRGFRHADAVIEASYSWRPAYERLEEIGIESKLIGMKNSPSRHA</sequence>
<keyword evidence="2" id="KW-1185">Reference proteome</keyword>
<protein>
    <submittedName>
        <fullName evidence="1">Uncharacterized protein</fullName>
    </submittedName>
</protein>
<reference evidence="1 2" key="1">
    <citation type="journal article" date="2016" name="Sci. Rep.">
        <title>Metabolic traits of an uncultured archaeal lineage -MSBL1- from brine pools of the Red Sea.</title>
        <authorList>
            <person name="Mwirichia R."/>
            <person name="Alam I."/>
            <person name="Rashid M."/>
            <person name="Vinu M."/>
            <person name="Ba-Alawi W."/>
            <person name="Anthony Kamau A."/>
            <person name="Kamanda Ngugi D."/>
            <person name="Goker M."/>
            <person name="Klenk H.P."/>
            <person name="Bajic V."/>
            <person name="Stingl U."/>
        </authorList>
    </citation>
    <scope>NUCLEOTIDE SEQUENCE [LARGE SCALE GENOMIC DNA]</scope>
    <source>
        <strain evidence="1">SCGC-AAA382C18</strain>
    </source>
</reference>
<dbReference type="EMBL" id="LHYF01000001">
    <property type="protein sequence ID" value="KXB07483.1"/>
    <property type="molecule type" value="Genomic_DNA"/>
</dbReference>
<dbReference type="Proteomes" id="UP000070404">
    <property type="component" value="Unassembled WGS sequence"/>
</dbReference>
<evidence type="ECO:0000313" key="2">
    <source>
        <dbReference type="Proteomes" id="UP000070404"/>
    </source>
</evidence>